<dbReference type="GO" id="GO:0030170">
    <property type="term" value="F:pyridoxal phosphate binding"/>
    <property type="evidence" value="ECO:0007669"/>
    <property type="project" value="InterPro"/>
</dbReference>
<evidence type="ECO:0000256" key="4">
    <source>
        <dbReference type="ARBA" id="ARBA00023239"/>
    </source>
</evidence>
<dbReference type="RefSeq" id="WP_050460195.1">
    <property type="nucleotide sequence ID" value="NZ_CP011948.1"/>
</dbReference>
<comment type="similarity">
    <text evidence="2">Belongs to the serine/threonine dehydratase family.</text>
</comment>
<reference evidence="7" key="1">
    <citation type="journal article" date="2015" name="J. Biotechnol.">
        <title>Complete genome sequence of Haloferax gibbonsii strain ARA6, a potential producer of polyhydroxyalkanoates and halocins isolated from Araruama, Rio de Janeiro, Brasil.</title>
        <authorList>
            <person name="Pinto L.H."/>
            <person name="D'Alincourt Carvalho-Assef A.P."/>
            <person name="Vieira R.P."/>
            <person name="Clementino M.M."/>
            <person name="Albano R.M."/>
        </authorList>
    </citation>
    <scope>NUCLEOTIDE SEQUENCE [LARGE SCALE GENOMIC DNA]</scope>
    <source>
        <strain evidence="7">ARA6</strain>
        <plasmid evidence="7">Plasmid pHG1</plasmid>
    </source>
</reference>
<gene>
    <name evidence="6" type="ORF">ABY42_16885</name>
</gene>
<dbReference type="FunFam" id="3.40.50.1100:FF:000007">
    <property type="entry name" value="L-threonine dehydratase catabolic TdcB"/>
    <property type="match status" value="1"/>
</dbReference>
<dbReference type="GO" id="GO:0006567">
    <property type="term" value="P:L-threonine catabolic process"/>
    <property type="evidence" value="ECO:0007669"/>
    <property type="project" value="TreeGrafter"/>
</dbReference>
<dbReference type="GO" id="GO:0004794">
    <property type="term" value="F:threonine deaminase activity"/>
    <property type="evidence" value="ECO:0007669"/>
    <property type="project" value="TreeGrafter"/>
</dbReference>
<evidence type="ECO:0000256" key="2">
    <source>
        <dbReference type="ARBA" id="ARBA00010869"/>
    </source>
</evidence>
<dbReference type="PANTHER" id="PTHR48078">
    <property type="entry name" value="THREONINE DEHYDRATASE, MITOCHONDRIAL-RELATED"/>
    <property type="match status" value="1"/>
</dbReference>
<dbReference type="Pfam" id="PF00291">
    <property type="entry name" value="PALP"/>
    <property type="match status" value="1"/>
</dbReference>
<dbReference type="GO" id="GO:0003941">
    <property type="term" value="F:L-serine ammonia-lyase activity"/>
    <property type="evidence" value="ECO:0007669"/>
    <property type="project" value="TreeGrafter"/>
</dbReference>
<keyword evidence="6" id="KW-0614">Plasmid</keyword>
<dbReference type="GO" id="GO:0009097">
    <property type="term" value="P:isoleucine biosynthetic process"/>
    <property type="evidence" value="ECO:0007669"/>
    <property type="project" value="TreeGrafter"/>
</dbReference>
<accession>A0A0K1IYB5</accession>
<organism evidence="6 7">
    <name type="scientific">Haloferax gibbonsii</name>
    <dbReference type="NCBI Taxonomy" id="35746"/>
    <lineage>
        <taxon>Archaea</taxon>
        <taxon>Methanobacteriati</taxon>
        <taxon>Methanobacteriota</taxon>
        <taxon>Stenosarchaea group</taxon>
        <taxon>Halobacteria</taxon>
        <taxon>Halobacteriales</taxon>
        <taxon>Haloferacaceae</taxon>
        <taxon>Haloferax</taxon>
    </lineage>
</organism>
<evidence type="ECO:0000256" key="3">
    <source>
        <dbReference type="ARBA" id="ARBA00022898"/>
    </source>
</evidence>
<feature type="domain" description="Tryptophan synthase beta chain-like PALP" evidence="5">
    <location>
        <begin position="34"/>
        <end position="320"/>
    </location>
</feature>
<comment type="cofactor">
    <cofactor evidence="1">
        <name>pyridoxal 5'-phosphate</name>
        <dbReference type="ChEBI" id="CHEBI:597326"/>
    </cofactor>
</comment>
<dbReference type="InterPro" id="IPR000634">
    <property type="entry name" value="Ser/Thr_deHydtase_PyrdxlP-BS"/>
</dbReference>
<dbReference type="SUPFAM" id="SSF53686">
    <property type="entry name" value="Tryptophan synthase beta subunit-like PLP-dependent enzymes"/>
    <property type="match status" value="1"/>
</dbReference>
<proteinExistence type="inferred from homology"/>
<evidence type="ECO:0000259" key="5">
    <source>
        <dbReference type="Pfam" id="PF00291"/>
    </source>
</evidence>
<evidence type="ECO:0000256" key="1">
    <source>
        <dbReference type="ARBA" id="ARBA00001933"/>
    </source>
</evidence>
<dbReference type="KEGG" id="hgi:ABY42_16885"/>
<keyword evidence="4" id="KW-0456">Lyase</keyword>
<dbReference type="AlphaFoldDB" id="A0A0K1IYB5"/>
<dbReference type="GeneID" id="25247662"/>
<dbReference type="InterPro" id="IPR050147">
    <property type="entry name" value="Ser/Thr_Dehydratase"/>
</dbReference>
<dbReference type="InterPro" id="IPR036052">
    <property type="entry name" value="TrpB-like_PALP_sf"/>
</dbReference>
<dbReference type="PANTHER" id="PTHR48078:SF6">
    <property type="entry name" value="L-THREONINE DEHYDRATASE CATABOLIC TDCB"/>
    <property type="match status" value="1"/>
</dbReference>
<dbReference type="FunFam" id="3.40.50.1100:FF:000005">
    <property type="entry name" value="Threonine dehydratase catabolic"/>
    <property type="match status" value="1"/>
</dbReference>
<dbReference type="PATRIC" id="fig|35746.4.peg.3687"/>
<keyword evidence="3" id="KW-0663">Pyridoxal phosphate</keyword>
<evidence type="ECO:0000313" key="6">
    <source>
        <dbReference type="EMBL" id="AKU09456.1"/>
    </source>
</evidence>
<dbReference type="Proteomes" id="UP000066124">
    <property type="component" value="Plasmid pHG1"/>
</dbReference>
<dbReference type="GO" id="GO:0006565">
    <property type="term" value="P:L-serine catabolic process"/>
    <property type="evidence" value="ECO:0007669"/>
    <property type="project" value="TreeGrafter"/>
</dbReference>
<dbReference type="InterPro" id="IPR001926">
    <property type="entry name" value="TrpB-like_PALP"/>
</dbReference>
<dbReference type="PROSITE" id="PS00165">
    <property type="entry name" value="DEHYDRATASE_SER_THR"/>
    <property type="match status" value="1"/>
</dbReference>
<dbReference type="EMBL" id="CP011948">
    <property type="protein sequence ID" value="AKU09456.1"/>
    <property type="molecule type" value="Genomic_DNA"/>
</dbReference>
<dbReference type="Gene3D" id="3.40.50.1100">
    <property type="match status" value="2"/>
</dbReference>
<protein>
    <submittedName>
        <fullName evidence="6">Threonine dehydratase</fullName>
    </submittedName>
</protein>
<sequence>MSDGRVTGESAPPASEIVTAEDVADAHERLDGVVHRTPLDSSRTIAGRCGAERVDLKLENVQRTGSFKIRGAYNAMAQLPESVRERGVVASSAGNHAQGVALAGDLLGIDTTIVVPEITPAVKIDATRGYGADVVVEGDLYEESYEHALRLADEEGLEFVHPFDDAAVIAGQGTVGRELAADAPDVDTVLVSIGGGGLISGIATALKARDPDVRVVGVQPEGAAHAKPSLEADEIRMLSEVDTVAEGIADARLLERTFAVVRDRIDDVVSVDDADLAVATAVLAERAKTVAEPAGAAPVAALLSGAVDVEGERVAAVVSGGNVGLSEHAELTRVGMEALGRAAEARLELDGWPAVLGDLSEAVAASGAELDSVERAARTAADEPNRVPVEVRLDGSGPDHLADALDSLAALDGVEVVSHSLDERVGESGDSA</sequence>
<dbReference type="CDD" id="cd01562">
    <property type="entry name" value="Thr-dehyd"/>
    <property type="match status" value="1"/>
</dbReference>
<name>A0A0K1IYB5_HALGI</name>
<geneLocation type="plasmid" evidence="6 7">
    <name>pHG1</name>
</geneLocation>
<evidence type="ECO:0000313" key="7">
    <source>
        <dbReference type="Proteomes" id="UP000066124"/>
    </source>
</evidence>